<dbReference type="Pfam" id="PF00830">
    <property type="entry name" value="Ribosomal_L28"/>
    <property type="match status" value="1"/>
</dbReference>
<dbReference type="NCBIfam" id="TIGR00009">
    <property type="entry name" value="L28"/>
    <property type="match status" value="1"/>
</dbReference>
<dbReference type="InterPro" id="IPR034704">
    <property type="entry name" value="Ribosomal_bL28/bL31-like_sf"/>
</dbReference>
<protein>
    <recommendedName>
        <fullName evidence="4 5">Large ribosomal subunit protein bL28</fullName>
    </recommendedName>
</protein>
<comment type="caution">
    <text evidence="6">The sequence shown here is derived from an EMBL/GenBank/DDBJ whole genome shotgun (WGS) entry which is preliminary data.</text>
</comment>
<dbReference type="PANTHER" id="PTHR13528:SF2">
    <property type="entry name" value="LARGE RIBOSOMAL SUBUNIT PROTEIN BL28M"/>
    <property type="match status" value="1"/>
</dbReference>
<evidence type="ECO:0000256" key="4">
    <source>
        <dbReference type="ARBA" id="ARBA00035174"/>
    </source>
</evidence>
<accession>A0A0R2RM19</accession>
<evidence type="ECO:0000256" key="3">
    <source>
        <dbReference type="ARBA" id="ARBA00023274"/>
    </source>
</evidence>
<dbReference type="SUPFAM" id="SSF143800">
    <property type="entry name" value="L28p-like"/>
    <property type="match status" value="1"/>
</dbReference>
<comment type="similarity">
    <text evidence="1 5">Belongs to the bacterial ribosomal protein bL28 family.</text>
</comment>
<evidence type="ECO:0000313" key="6">
    <source>
        <dbReference type="EMBL" id="KRO61107.1"/>
    </source>
</evidence>
<name>A0A0R2RM19_9BACT</name>
<keyword evidence="3 5" id="KW-0687">Ribonucleoprotein</keyword>
<dbReference type="GO" id="GO:0005840">
    <property type="term" value="C:ribosome"/>
    <property type="evidence" value="ECO:0007669"/>
    <property type="project" value="UniProtKB-KW"/>
</dbReference>
<dbReference type="EMBL" id="LIBO01000248">
    <property type="protein sequence ID" value="KRO61107.1"/>
    <property type="molecule type" value="Genomic_DNA"/>
</dbReference>
<organism evidence="6 7">
    <name type="scientific">Verrucomicrobia subdivision 6 bacterium BACL9 MAG-120507-bin52</name>
    <dbReference type="NCBI Taxonomy" id="1655590"/>
    <lineage>
        <taxon>Bacteria</taxon>
        <taxon>Pseudomonadati</taxon>
        <taxon>Verrucomicrobiota</taxon>
        <taxon>Verrucomicrobiia</taxon>
        <taxon>Verrucomicrobiales</taxon>
        <taxon>Verrucomicrobia subdivision 6</taxon>
    </lineage>
</organism>
<dbReference type="GO" id="GO:0006412">
    <property type="term" value="P:translation"/>
    <property type="evidence" value="ECO:0007669"/>
    <property type="project" value="UniProtKB-UniRule"/>
</dbReference>
<evidence type="ECO:0000256" key="5">
    <source>
        <dbReference type="HAMAP-Rule" id="MF_00373"/>
    </source>
</evidence>
<keyword evidence="2 5" id="KW-0689">Ribosomal protein</keyword>
<dbReference type="Gene3D" id="2.30.170.40">
    <property type="entry name" value="Ribosomal protein L28/L24"/>
    <property type="match status" value="1"/>
</dbReference>
<gene>
    <name evidence="5" type="primary">rpmB</name>
    <name evidence="6" type="ORF">ABR82_06205</name>
</gene>
<dbReference type="InterPro" id="IPR001383">
    <property type="entry name" value="Ribosomal_bL28_bact-type"/>
</dbReference>
<dbReference type="AlphaFoldDB" id="A0A0R2RM19"/>
<proteinExistence type="inferred from homology"/>
<dbReference type="GO" id="GO:0003735">
    <property type="term" value="F:structural constituent of ribosome"/>
    <property type="evidence" value="ECO:0007669"/>
    <property type="project" value="InterPro"/>
</dbReference>
<dbReference type="InterPro" id="IPR026569">
    <property type="entry name" value="Ribosomal_bL28"/>
</dbReference>
<dbReference type="InterPro" id="IPR037147">
    <property type="entry name" value="Ribosomal_bL28_sf"/>
</dbReference>
<evidence type="ECO:0000256" key="2">
    <source>
        <dbReference type="ARBA" id="ARBA00022980"/>
    </source>
</evidence>
<dbReference type="Proteomes" id="UP000051269">
    <property type="component" value="Unassembled WGS sequence"/>
</dbReference>
<dbReference type="GO" id="GO:1990904">
    <property type="term" value="C:ribonucleoprotein complex"/>
    <property type="evidence" value="ECO:0007669"/>
    <property type="project" value="UniProtKB-KW"/>
</dbReference>
<dbReference type="PANTHER" id="PTHR13528">
    <property type="entry name" value="39S RIBOSOMAL PROTEIN L28, MITOCHONDRIAL"/>
    <property type="match status" value="1"/>
</dbReference>
<reference evidence="6 7" key="1">
    <citation type="submission" date="2015-10" db="EMBL/GenBank/DDBJ databases">
        <title>Metagenome-Assembled Genomes uncover a global brackish microbiome.</title>
        <authorList>
            <person name="Hugerth L.W."/>
            <person name="Larsson J."/>
            <person name="Alneberg J."/>
            <person name="Lindh M.V."/>
            <person name="Legrand C."/>
            <person name="Pinhassi J."/>
            <person name="Andersson A.F."/>
        </authorList>
    </citation>
    <scope>NUCLEOTIDE SEQUENCE [LARGE SCALE GENOMIC DNA]</scope>
    <source>
        <strain evidence="6">BACL18 MAG-120507-bin52</strain>
    </source>
</reference>
<sequence length="87" mass="9579">MSRRCQITGAVPSLGRKIIRSGKSKKSGGIGTHVTANTARRFRPNLRTKRIYVTELGRHITVKLTARAMKTIDKNGAYSTLKRAGLV</sequence>
<evidence type="ECO:0000256" key="1">
    <source>
        <dbReference type="ARBA" id="ARBA00008760"/>
    </source>
</evidence>
<evidence type="ECO:0000313" key="7">
    <source>
        <dbReference type="Proteomes" id="UP000051269"/>
    </source>
</evidence>
<dbReference type="HAMAP" id="MF_00373">
    <property type="entry name" value="Ribosomal_bL28"/>
    <property type="match status" value="1"/>
</dbReference>